<keyword evidence="2" id="KW-0843">Virulence</keyword>
<evidence type="ECO:0000256" key="3">
    <source>
        <dbReference type="ARBA" id="ARBA00044955"/>
    </source>
</evidence>
<evidence type="ECO:0000313" key="7">
    <source>
        <dbReference type="Proteomes" id="UP001303760"/>
    </source>
</evidence>
<evidence type="ECO:0000313" key="6">
    <source>
        <dbReference type="EMBL" id="KAK4241301.1"/>
    </source>
</evidence>
<dbReference type="InterPro" id="IPR052210">
    <property type="entry name" value="LysM1-like"/>
</dbReference>
<feature type="compositionally biased region" description="Polar residues" evidence="4">
    <location>
        <begin position="68"/>
        <end position="79"/>
    </location>
</feature>
<evidence type="ECO:0000256" key="4">
    <source>
        <dbReference type="SAM" id="MobiDB-lite"/>
    </source>
</evidence>
<dbReference type="InterPro" id="IPR036779">
    <property type="entry name" value="LysM_dom_sf"/>
</dbReference>
<dbReference type="Proteomes" id="UP001303760">
    <property type="component" value="Unassembled WGS sequence"/>
</dbReference>
<feature type="region of interest" description="Disordered" evidence="4">
    <location>
        <begin position="68"/>
        <end position="103"/>
    </location>
</feature>
<dbReference type="InterPro" id="IPR018392">
    <property type="entry name" value="LysM"/>
</dbReference>
<name>A0AAN7CGP8_9PEZI</name>
<dbReference type="AlphaFoldDB" id="A0AAN7CGP8"/>
<keyword evidence="7" id="KW-1185">Reference proteome</keyword>
<dbReference type="PROSITE" id="PS51782">
    <property type="entry name" value="LYSM"/>
    <property type="match status" value="2"/>
</dbReference>
<comment type="similarity">
    <text evidence="3">Belongs to the secreted LysM effector family.</text>
</comment>
<proteinExistence type="inferred from homology"/>
<comment type="caution">
    <text evidence="6">The sequence shown here is derived from an EMBL/GenBank/DDBJ whole genome shotgun (WGS) entry which is preliminary data.</text>
</comment>
<gene>
    <name evidence="6" type="ORF">C8A03DRAFT_12390</name>
</gene>
<feature type="domain" description="LysM" evidence="5">
    <location>
        <begin position="111"/>
        <end position="173"/>
    </location>
</feature>
<evidence type="ECO:0000259" key="5">
    <source>
        <dbReference type="PROSITE" id="PS51782"/>
    </source>
</evidence>
<feature type="domain" description="LysM" evidence="5">
    <location>
        <begin position="15"/>
        <end position="61"/>
    </location>
</feature>
<dbReference type="EMBL" id="MU860024">
    <property type="protein sequence ID" value="KAK4241301.1"/>
    <property type="molecule type" value="Genomic_DNA"/>
</dbReference>
<dbReference type="PANTHER" id="PTHR34997:SF1">
    <property type="entry name" value="PEPTIDOGLYCAN-BINDING LYSIN DOMAIN"/>
    <property type="match status" value="1"/>
</dbReference>
<evidence type="ECO:0000256" key="1">
    <source>
        <dbReference type="ARBA" id="ARBA00022669"/>
    </source>
</evidence>
<keyword evidence="1" id="KW-0147">Chitin-binding</keyword>
<organism evidence="6 7">
    <name type="scientific">Achaetomium macrosporum</name>
    <dbReference type="NCBI Taxonomy" id="79813"/>
    <lineage>
        <taxon>Eukaryota</taxon>
        <taxon>Fungi</taxon>
        <taxon>Dikarya</taxon>
        <taxon>Ascomycota</taxon>
        <taxon>Pezizomycotina</taxon>
        <taxon>Sordariomycetes</taxon>
        <taxon>Sordariomycetidae</taxon>
        <taxon>Sordariales</taxon>
        <taxon>Chaetomiaceae</taxon>
        <taxon>Achaetomium</taxon>
    </lineage>
</organism>
<dbReference type="Gene3D" id="3.10.350.10">
    <property type="entry name" value="LysM domain"/>
    <property type="match status" value="2"/>
</dbReference>
<reference evidence="6" key="1">
    <citation type="journal article" date="2023" name="Mol. Phylogenet. Evol.">
        <title>Genome-scale phylogeny and comparative genomics of the fungal order Sordariales.</title>
        <authorList>
            <person name="Hensen N."/>
            <person name="Bonometti L."/>
            <person name="Westerberg I."/>
            <person name="Brannstrom I.O."/>
            <person name="Guillou S."/>
            <person name="Cros-Aarteil S."/>
            <person name="Calhoun S."/>
            <person name="Haridas S."/>
            <person name="Kuo A."/>
            <person name="Mondo S."/>
            <person name="Pangilinan J."/>
            <person name="Riley R."/>
            <person name="LaButti K."/>
            <person name="Andreopoulos B."/>
            <person name="Lipzen A."/>
            <person name="Chen C."/>
            <person name="Yan M."/>
            <person name="Daum C."/>
            <person name="Ng V."/>
            <person name="Clum A."/>
            <person name="Steindorff A."/>
            <person name="Ohm R.A."/>
            <person name="Martin F."/>
            <person name="Silar P."/>
            <person name="Natvig D.O."/>
            <person name="Lalanne C."/>
            <person name="Gautier V."/>
            <person name="Ament-Velasquez S.L."/>
            <person name="Kruys A."/>
            <person name="Hutchinson M.I."/>
            <person name="Powell A.J."/>
            <person name="Barry K."/>
            <person name="Miller A.N."/>
            <person name="Grigoriev I.V."/>
            <person name="Debuchy R."/>
            <person name="Gladieux P."/>
            <person name="Hiltunen Thoren M."/>
            <person name="Johannesson H."/>
        </authorList>
    </citation>
    <scope>NUCLEOTIDE SEQUENCE</scope>
    <source>
        <strain evidence="6">CBS 532.94</strain>
    </source>
</reference>
<dbReference type="CDD" id="cd00118">
    <property type="entry name" value="LysM"/>
    <property type="match status" value="1"/>
</dbReference>
<accession>A0AAN7CGP8</accession>
<dbReference type="PANTHER" id="PTHR34997">
    <property type="entry name" value="AM15"/>
    <property type="match status" value="1"/>
</dbReference>
<reference evidence="6" key="2">
    <citation type="submission" date="2023-05" db="EMBL/GenBank/DDBJ databases">
        <authorList>
            <consortium name="Lawrence Berkeley National Laboratory"/>
            <person name="Steindorff A."/>
            <person name="Hensen N."/>
            <person name="Bonometti L."/>
            <person name="Westerberg I."/>
            <person name="Brannstrom I.O."/>
            <person name="Guillou S."/>
            <person name="Cros-Aarteil S."/>
            <person name="Calhoun S."/>
            <person name="Haridas S."/>
            <person name="Kuo A."/>
            <person name="Mondo S."/>
            <person name="Pangilinan J."/>
            <person name="Riley R."/>
            <person name="Labutti K."/>
            <person name="Andreopoulos B."/>
            <person name="Lipzen A."/>
            <person name="Chen C."/>
            <person name="Yanf M."/>
            <person name="Daum C."/>
            <person name="Ng V."/>
            <person name="Clum A."/>
            <person name="Ohm R."/>
            <person name="Martin F."/>
            <person name="Silar P."/>
            <person name="Natvig D."/>
            <person name="Lalanne C."/>
            <person name="Gautier V."/>
            <person name="Ament-Velasquez S.L."/>
            <person name="Kruys A."/>
            <person name="Hutchinson M.I."/>
            <person name="Powell A.J."/>
            <person name="Barry K."/>
            <person name="Miller A.N."/>
            <person name="Grigoriev I.V."/>
            <person name="Debuchy R."/>
            <person name="Gladieux P."/>
            <person name="Thoren M.H."/>
            <person name="Johannesson H."/>
        </authorList>
    </citation>
    <scope>NUCLEOTIDE SEQUENCE</scope>
    <source>
        <strain evidence="6">CBS 532.94</strain>
    </source>
</reference>
<protein>
    <recommendedName>
        <fullName evidence="5">LysM domain-containing protein</fullName>
    </recommendedName>
</protein>
<feature type="compositionally biased region" description="Low complexity" evidence="4">
    <location>
        <begin position="80"/>
        <end position="103"/>
    </location>
</feature>
<dbReference type="GO" id="GO:0008061">
    <property type="term" value="F:chitin binding"/>
    <property type="evidence" value="ECO:0007669"/>
    <property type="project" value="UniProtKB-KW"/>
</dbReference>
<evidence type="ECO:0000256" key="2">
    <source>
        <dbReference type="ARBA" id="ARBA00023026"/>
    </source>
</evidence>
<sequence length="175" mass="18635">MVSARVVSRRSVDCTFSTTADGGATCESFAASWGLSVDDLKGLNPGITWPGLDTSKTYFVIGAVTDHPPTSTSTSKFTQAPSTTLKTSTATSPPAPSNSPTMPGLAENCDRFYKVASGDQCDTVTQKDGISTAQFMSWPIYTAAGITLDQFRSWNTQIDEGCTNLWLGYYVCIGV</sequence>